<name>A0A3N0ED61_9ACTN</name>
<feature type="region of interest" description="Disordered" evidence="1">
    <location>
        <begin position="59"/>
        <end position="96"/>
    </location>
</feature>
<feature type="domain" description="DUF1722" evidence="2">
    <location>
        <begin position="207"/>
        <end position="323"/>
    </location>
</feature>
<dbReference type="Proteomes" id="UP000269198">
    <property type="component" value="Unassembled WGS sequence"/>
</dbReference>
<dbReference type="InterPro" id="IPR007553">
    <property type="entry name" value="2-thiour_desulf"/>
</dbReference>
<dbReference type="Pfam" id="PF04463">
    <property type="entry name" value="2-thiour_desulf"/>
    <property type="match status" value="1"/>
</dbReference>
<feature type="compositionally biased region" description="Polar residues" evidence="1">
    <location>
        <begin position="1"/>
        <end position="12"/>
    </location>
</feature>
<comment type="caution">
    <text evidence="3">The sequence shown here is derived from an EMBL/GenBank/DDBJ whole genome shotgun (WGS) entry which is preliminary data.</text>
</comment>
<dbReference type="AlphaFoldDB" id="A0A3N0ED61"/>
<protein>
    <submittedName>
        <fullName evidence="3">DUF1722 domain-containing protein</fullName>
    </submittedName>
</protein>
<dbReference type="InterPro" id="IPR013560">
    <property type="entry name" value="DUF1722"/>
</dbReference>
<evidence type="ECO:0000313" key="3">
    <source>
        <dbReference type="EMBL" id="RNL85782.1"/>
    </source>
</evidence>
<reference evidence="3 4" key="1">
    <citation type="submission" date="2018-11" db="EMBL/GenBank/DDBJ databases">
        <title>The genome draft of YIM 96095.</title>
        <authorList>
            <person name="Tang S.-K."/>
            <person name="Chunyu W.-X."/>
            <person name="Feng Y.-Z."/>
        </authorList>
    </citation>
    <scope>NUCLEOTIDE SEQUENCE [LARGE SCALE GENOMIC DNA]</scope>
    <source>
        <strain evidence="3 4">YIM 96095</strain>
    </source>
</reference>
<gene>
    <name evidence="3" type="ORF">EFW17_07395</name>
</gene>
<dbReference type="EMBL" id="RJMB01000005">
    <property type="protein sequence ID" value="RNL85782.1"/>
    <property type="molecule type" value="Genomic_DNA"/>
</dbReference>
<feature type="region of interest" description="Disordered" evidence="1">
    <location>
        <begin position="1"/>
        <end position="42"/>
    </location>
</feature>
<feature type="compositionally biased region" description="Basic and acidic residues" evidence="1">
    <location>
        <begin position="13"/>
        <end position="23"/>
    </location>
</feature>
<dbReference type="PANTHER" id="PTHR30087">
    <property type="entry name" value="INNER MEMBRANE PROTEIN"/>
    <property type="match status" value="1"/>
</dbReference>
<accession>A0A3N0ED61</accession>
<evidence type="ECO:0000256" key="1">
    <source>
        <dbReference type="SAM" id="MobiDB-lite"/>
    </source>
</evidence>
<evidence type="ECO:0000313" key="4">
    <source>
        <dbReference type="Proteomes" id="UP000269198"/>
    </source>
</evidence>
<sequence length="335" mass="36292">MSGRNSATTGRAHTSDAHTERPRLGVSSRPLGEPVHHDGGHRFLTDRLAPYVEWVVLHPEDETGPDAPRETPHPRRGESGAAAPRRVRGAESGTDHTDRLAAVADAHRADPDTLDGCVLKDEPSGCGLFALPVSAEGDRGDGEGRGTCVERLLGLDPELPVEEEARLSDAGVRDRFVERIFAHARLRELLGGHWRPRDLVAFHSRHKLQLMAHRPDSYRALGRVVANAGRESREAIGSDYRAGFHAALALRATPGRHVNALHHAFGMVSALLDGTRRHEVLASIASYRSGEVPITVPAALIRDHCVAEGVTWAAEQTYLAPFPAELGSRDSPGRP</sequence>
<dbReference type="RefSeq" id="WP_123200561.1">
    <property type="nucleotide sequence ID" value="NZ_RJMB01000005.1"/>
</dbReference>
<keyword evidence="4" id="KW-1185">Reference proteome</keyword>
<proteinExistence type="predicted"/>
<evidence type="ECO:0000259" key="2">
    <source>
        <dbReference type="Pfam" id="PF08349"/>
    </source>
</evidence>
<feature type="compositionally biased region" description="Basic and acidic residues" evidence="1">
    <location>
        <begin position="67"/>
        <end position="78"/>
    </location>
</feature>
<dbReference type="PANTHER" id="PTHR30087:SF0">
    <property type="entry name" value="INNER MEMBRANE PROTEIN"/>
    <property type="match status" value="1"/>
</dbReference>
<organism evidence="3 4">
    <name type="scientific">Halostreptopolyspora alba</name>
    <dbReference type="NCBI Taxonomy" id="2487137"/>
    <lineage>
        <taxon>Bacteria</taxon>
        <taxon>Bacillati</taxon>
        <taxon>Actinomycetota</taxon>
        <taxon>Actinomycetes</taxon>
        <taxon>Streptosporangiales</taxon>
        <taxon>Nocardiopsidaceae</taxon>
        <taxon>Halostreptopolyspora</taxon>
    </lineage>
</organism>
<dbReference type="Pfam" id="PF08349">
    <property type="entry name" value="DUF1722"/>
    <property type="match status" value="1"/>
</dbReference>
<dbReference type="OrthoDB" id="495783at2"/>